<keyword evidence="3 6" id="KW-0812">Transmembrane</keyword>
<evidence type="ECO:0000256" key="4">
    <source>
        <dbReference type="ARBA" id="ARBA00022989"/>
    </source>
</evidence>
<evidence type="ECO:0000259" key="7">
    <source>
        <dbReference type="PROSITE" id="PS50850"/>
    </source>
</evidence>
<organism evidence="8 9">
    <name type="scientific">Brochothrix campestris FSL F6-1037</name>
    <dbReference type="NCBI Taxonomy" id="1265861"/>
    <lineage>
        <taxon>Bacteria</taxon>
        <taxon>Bacillati</taxon>
        <taxon>Bacillota</taxon>
        <taxon>Bacilli</taxon>
        <taxon>Bacillales</taxon>
        <taxon>Listeriaceae</taxon>
        <taxon>Brochothrix</taxon>
    </lineage>
</organism>
<dbReference type="InterPro" id="IPR036259">
    <property type="entry name" value="MFS_trans_sf"/>
</dbReference>
<gene>
    <name evidence="8" type="ORF">BCAMP_04712</name>
</gene>
<dbReference type="AlphaFoldDB" id="W7CY37"/>
<feature type="transmembrane region" description="Helical" evidence="6">
    <location>
        <begin position="167"/>
        <end position="188"/>
    </location>
</feature>
<accession>W7CY37</accession>
<keyword evidence="9" id="KW-1185">Reference proteome</keyword>
<dbReference type="GO" id="GO:0005886">
    <property type="term" value="C:plasma membrane"/>
    <property type="evidence" value="ECO:0007669"/>
    <property type="project" value="UniProtKB-SubCell"/>
</dbReference>
<evidence type="ECO:0000256" key="3">
    <source>
        <dbReference type="ARBA" id="ARBA00022692"/>
    </source>
</evidence>
<evidence type="ECO:0000256" key="5">
    <source>
        <dbReference type="ARBA" id="ARBA00023136"/>
    </source>
</evidence>
<comment type="subcellular location">
    <subcellularLocation>
        <location evidence="1">Cell membrane</location>
        <topology evidence="1">Multi-pass membrane protein</topology>
    </subcellularLocation>
</comment>
<dbReference type="Proteomes" id="UP000019243">
    <property type="component" value="Unassembled WGS sequence"/>
</dbReference>
<feature type="domain" description="Major facilitator superfamily (MFS) profile" evidence="7">
    <location>
        <begin position="14"/>
        <end position="199"/>
    </location>
</feature>
<protein>
    <submittedName>
        <fullName evidence="8">Major facilitator superfamily transporter</fullName>
    </submittedName>
</protein>
<reference evidence="8 9" key="1">
    <citation type="submission" date="2012-12" db="EMBL/GenBank/DDBJ databases">
        <title>Novel taxa of Listeriaceae from agricultural environments in the United States.</title>
        <authorList>
            <person name="den Bakker H.C."/>
            <person name="Allred A."/>
            <person name="Warchocki S."/>
            <person name="Wright E.M."/>
            <person name="Burrell A."/>
            <person name="Nightingale K.K."/>
            <person name="Kephart D."/>
            <person name="Wiedmann M."/>
        </authorList>
    </citation>
    <scope>NUCLEOTIDE SEQUENCE [LARGE SCALE GENOMIC DNA]</scope>
    <source>
        <strain evidence="8 9">FSL F6-1037</strain>
    </source>
</reference>
<dbReference type="GO" id="GO:0022857">
    <property type="term" value="F:transmembrane transporter activity"/>
    <property type="evidence" value="ECO:0007669"/>
    <property type="project" value="InterPro"/>
</dbReference>
<evidence type="ECO:0000256" key="2">
    <source>
        <dbReference type="ARBA" id="ARBA00022448"/>
    </source>
</evidence>
<feature type="transmembrane region" description="Helical" evidence="6">
    <location>
        <begin position="141"/>
        <end position="161"/>
    </location>
</feature>
<keyword evidence="5 6" id="KW-0472">Membrane</keyword>
<dbReference type="InterPro" id="IPR011701">
    <property type="entry name" value="MFS"/>
</dbReference>
<name>W7CY37_9LIST</name>
<dbReference type="Pfam" id="PF07690">
    <property type="entry name" value="MFS_1"/>
    <property type="match status" value="1"/>
</dbReference>
<dbReference type="PROSITE" id="PS50850">
    <property type="entry name" value="MFS"/>
    <property type="match status" value="1"/>
</dbReference>
<feature type="transmembrane region" description="Helical" evidence="6">
    <location>
        <begin position="12"/>
        <end position="37"/>
    </location>
</feature>
<keyword evidence="4 6" id="KW-1133">Transmembrane helix</keyword>
<sequence length="199" mass="21745">MLTKEQRENGTIGLIVTLMIGYTIAYMDKAMISTAIIPISAEYQLSSTEAGFIMSAFFLSYSLTQIPSGWLADKFGAKAVLLTALSLTTVFALLFGLVSNLLMFMLFRFFAGVGHGGYPPGCSRAIGEYIPKKQRTFIQSLMIATAGLGGILAFTLGANLIALNWRYAYLLLGTFFFMATVCVALFFTGKSEKCYHPKN</sequence>
<feature type="transmembrane region" description="Helical" evidence="6">
    <location>
        <begin position="43"/>
        <end position="63"/>
    </location>
</feature>
<proteinExistence type="predicted"/>
<dbReference type="EMBL" id="AODH01000016">
    <property type="protein sequence ID" value="EUJ40666.1"/>
    <property type="molecule type" value="Genomic_DNA"/>
</dbReference>
<keyword evidence="2" id="KW-0813">Transport</keyword>
<dbReference type="SUPFAM" id="SSF103473">
    <property type="entry name" value="MFS general substrate transporter"/>
    <property type="match status" value="1"/>
</dbReference>
<dbReference type="Gene3D" id="1.20.1250.20">
    <property type="entry name" value="MFS general substrate transporter like domains"/>
    <property type="match status" value="1"/>
</dbReference>
<dbReference type="InterPro" id="IPR050382">
    <property type="entry name" value="MFS_Na/Anion_cotransporter"/>
</dbReference>
<evidence type="ECO:0000313" key="9">
    <source>
        <dbReference type="Proteomes" id="UP000019243"/>
    </source>
</evidence>
<dbReference type="PANTHER" id="PTHR11662:SF399">
    <property type="entry name" value="FI19708P1-RELATED"/>
    <property type="match status" value="1"/>
</dbReference>
<evidence type="ECO:0000256" key="1">
    <source>
        <dbReference type="ARBA" id="ARBA00004651"/>
    </source>
</evidence>
<evidence type="ECO:0000313" key="8">
    <source>
        <dbReference type="EMBL" id="EUJ40666.1"/>
    </source>
</evidence>
<dbReference type="PANTHER" id="PTHR11662">
    <property type="entry name" value="SOLUTE CARRIER FAMILY 17"/>
    <property type="match status" value="1"/>
</dbReference>
<evidence type="ECO:0000256" key="6">
    <source>
        <dbReference type="SAM" id="Phobius"/>
    </source>
</evidence>
<dbReference type="InterPro" id="IPR020846">
    <property type="entry name" value="MFS_dom"/>
</dbReference>
<comment type="caution">
    <text evidence="8">The sequence shown here is derived from an EMBL/GenBank/DDBJ whole genome shotgun (WGS) entry which is preliminary data.</text>
</comment>
<dbReference type="STRING" id="1265861.BCAMP_04712"/>